<sequence>MASSAVVTKTAKSPRIKRNKQETEFEKYRLEEKWSTILDVLKTAKVPKSDFIRLCEVEAQLENFLLNDYAGADSVVPTAYQETLRSIFNSGSDDLVVHIDSGLLLAKALYYSNLYQKALSVLDDLALDSQSGWSAASRTSRLLSEGYAVRGICLEKVSQSQSHVVRIGRHEEVIECYERAGDLYIQHLQESQAQVLDKRTVTVSEEVGHALQQSPILRMSHGDLTGAIHRLRQVLRCHETKCSRSIRQTLSRQLAEILLRGVSPETYRKPELSRARTIGVYQHSGDDLLVPDSPLQEAILLLMISELIAFQQAVLSRDQDTRLERKIAFENTVAVYDLLCVALSRVGAYAQLTEILEHAMKFSFGESHIWLQFGLALISAGNLSRGLAVFQECYRLETMDGHYCLLAAKAAFELQRLGEGLRWVERAGSVHRAALFRGVGCLLKAADSRSLEERRGHLDEGEKALRLACAEDPADYLAFYHLALCLAEQRNLQEARATVLQALELNPDHTDSAHLLALVYTGLRQWDVAQKVLSAASRAHPYHSSILITRASLAAFLHGLRRAVNVYRALIQSWTDRFGDSGRQEGSVLDRWLGRLDSELMERDQSVKRESAAASRIEHAFTELVTGTSDCSLSASGGQASGQSEAQRLQVRILLELAELYVDHGMLQEAGDAVRECEQLVRLSHHVLYLRGRILEACDQPARAREAYQDAVSINPGHVRSLQRLGLLLIRQGNLQLAEKILTDAVNYQPTSSRSWTLLGQALSLTGQEAEAAQCLLTAAELEQTEPFVPFYFLPKGVP</sequence>
<dbReference type="Gene3D" id="1.25.40.10">
    <property type="entry name" value="Tetratricopeptide repeat domain"/>
    <property type="match status" value="3"/>
</dbReference>
<dbReference type="STRING" id="282301.A0A267FIN1"/>
<dbReference type="Pfam" id="PF14559">
    <property type="entry name" value="TPR_19"/>
    <property type="match status" value="1"/>
</dbReference>
<comment type="similarity">
    <text evidence="2">Belongs to the YPP1 family.</text>
</comment>
<dbReference type="InterPro" id="IPR045819">
    <property type="entry name" value="TTC7_N"/>
</dbReference>
<dbReference type="InterPro" id="IPR011990">
    <property type="entry name" value="TPR-like_helical_dom_sf"/>
</dbReference>
<accession>A0A267FIN1</accession>
<protein>
    <recommendedName>
        <fullName evidence="4">Tetratricopeptide repeat protein 7 N-terminal domain-containing protein</fullName>
    </recommendedName>
</protein>
<keyword evidence="6" id="KW-1185">Reference proteome</keyword>
<evidence type="ECO:0000256" key="2">
    <source>
        <dbReference type="ARBA" id="ARBA00038251"/>
    </source>
</evidence>
<gene>
    <name evidence="5" type="ORF">BOX15_Mlig011811g1</name>
</gene>
<comment type="caution">
    <text evidence="5">The sequence shown here is derived from an EMBL/GenBank/DDBJ whole genome shotgun (WGS) entry which is preliminary data.</text>
</comment>
<dbReference type="PROSITE" id="PS50005">
    <property type="entry name" value="TPR"/>
    <property type="match status" value="2"/>
</dbReference>
<reference evidence="5 6" key="1">
    <citation type="submission" date="2017-06" db="EMBL/GenBank/DDBJ databases">
        <title>A platform for efficient transgenesis in Macrostomum lignano, a flatworm model organism for stem cell research.</title>
        <authorList>
            <person name="Berezikov E."/>
        </authorList>
    </citation>
    <scope>NUCLEOTIDE SEQUENCE [LARGE SCALE GENOMIC DNA]</scope>
    <source>
        <strain evidence="5">DV1</strain>
        <tissue evidence="5">Whole organism</tissue>
    </source>
</reference>
<dbReference type="SUPFAM" id="SSF48452">
    <property type="entry name" value="TPR-like"/>
    <property type="match status" value="2"/>
</dbReference>
<dbReference type="Proteomes" id="UP000215902">
    <property type="component" value="Unassembled WGS sequence"/>
</dbReference>
<evidence type="ECO:0000313" key="6">
    <source>
        <dbReference type="Proteomes" id="UP000215902"/>
    </source>
</evidence>
<organism evidence="5 6">
    <name type="scientific">Macrostomum lignano</name>
    <dbReference type="NCBI Taxonomy" id="282301"/>
    <lineage>
        <taxon>Eukaryota</taxon>
        <taxon>Metazoa</taxon>
        <taxon>Spiralia</taxon>
        <taxon>Lophotrochozoa</taxon>
        <taxon>Platyhelminthes</taxon>
        <taxon>Rhabditophora</taxon>
        <taxon>Macrostomorpha</taxon>
        <taxon>Macrostomida</taxon>
        <taxon>Macrostomidae</taxon>
        <taxon>Macrostomum</taxon>
    </lineage>
</organism>
<keyword evidence="3" id="KW-0802">TPR repeat</keyword>
<evidence type="ECO:0000259" key="4">
    <source>
        <dbReference type="Pfam" id="PF19440"/>
    </source>
</evidence>
<dbReference type="SMART" id="SM00028">
    <property type="entry name" value="TPR"/>
    <property type="match status" value="6"/>
</dbReference>
<dbReference type="OrthoDB" id="29013at2759"/>
<feature type="domain" description="Tetratricopeptide repeat protein 7 N-terminal" evidence="4">
    <location>
        <begin position="15"/>
        <end position="356"/>
    </location>
</feature>
<dbReference type="AlphaFoldDB" id="A0A267FIN1"/>
<evidence type="ECO:0000256" key="1">
    <source>
        <dbReference type="ARBA" id="ARBA00002550"/>
    </source>
</evidence>
<dbReference type="InterPro" id="IPR019734">
    <property type="entry name" value="TPR_rpt"/>
</dbReference>
<dbReference type="GO" id="GO:0046854">
    <property type="term" value="P:phosphatidylinositol phosphate biosynthetic process"/>
    <property type="evidence" value="ECO:0007669"/>
    <property type="project" value="TreeGrafter"/>
</dbReference>
<name>A0A267FIN1_9PLAT</name>
<dbReference type="EMBL" id="NIVC01001000">
    <property type="protein sequence ID" value="PAA73655.1"/>
    <property type="molecule type" value="Genomic_DNA"/>
</dbReference>
<dbReference type="GO" id="GO:0072659">
    <property type="term" value="P:protein localization to plasma membrane"/>
    <property type="evidence" value="ECO:0007669"/>
    <property type="project" value="TreeGrafter"/>
</dbReference>
<evidence type="ECO:0000313" key="5">
    <source>
        <dbReference type="EMBL" id="PAA73655.1"/>
    </source>
</evidence>
<dbReference type="GO" id="GO:0005886">
    <property type="term" value="C:plasma membrane"/>
    <property type="evidence" value="ECO:0007669"/>
    <property type="project" value="TreeGrafter"/>
</dbReference>
<dbReference type="InterPro" id="IPR051722">
    <property type="entry name" value="Endocytosis_PI4K-reg_protein"/>
</dbReference>
<proteinExistence type="inferred from homology"/>
<evidence type="ECO:0000256" key="3">
    <source>
        <dbReference type="PROSITE-ProRule" id="PRU00339"/>
    </source>
</evidence>
<dbReference type="Pfam" id="PF19440">
    <property type="entry name" value="TTC7_N"/>
    <property type="match status" value="1"/>
</dbReference>
<comment type="function">
    <text evidence="1">Involved in endocytosis.</text>
</comment>
<dbReference type="PANTHER" id="PTHR23083">
    <property type="entry name" value="TETRATRICOPEPTIDE REPEAT PROTEIN, TPR"/>
    <property type="match status" value="1"/>
</dbReference>
<feature type="repeat" description="TPR" evidence="3">
    <location>
        <begin position="719"/>
        <end position="752"/>
    </location>
</feature>
<dbReference type="PANTHER" id="PTHR23083:SF464">
    <property type="entry name" value="TETRATRICOPEPTIDE REPEAT DOMAIN 7, ISOFORM A"/>
    <property type="match status" value="1"/>
</dbReference>
<feature type="repeat" description="TPR" evidence="3">
    <location>
        <begin position="476"/>
        <end position="509"/>
    </location>
</feature>
<dbReference type="Pfam" id="PF13432">
    <property type="entry name" value="TPR_16"/>
    <property type="match status" value="1"/>
</dbReference>